<accession>A0A1G7BSP2</accession>
<evidence type="ECO:0000313" key="1">
    <source>
        <dbReference type="EMBL" id="SDE30164.1"/>
    </source>
</evidence>
<gene>
    <name evidence="1" type="ORF">SAMN04487779_102712</name>
</gene>
<evidence type="ECO:0008006" key="3">
    <source>
        <dbReference type="Google" id="ProtNLM"/>
    </source>
</evidence>
<sequence>MTHSPNKTALKANTPADAVTATARAAVERYVVLNDKGGIGKSFVVQGLSLEMAAVGKEHVVVEAETSPRLQNILGADRVKYHELSEDSLSAIRKNPDLLGEYWDNVIEDFMGGPAVMDLSANATKLLWQWCDGGVGKLVFGDGAGIGALVVVTADPEALRLAAEAMTRAATEWPAARLFLVVNPHHGDLAPNSPALDLICSQAGERAGEVVRVFLPRNVAKAWPVMVGSGKPLHELALLKPQALMGHGYKLGEAARSVADVIEWLEVWRPQVRRILEAGGTLTSEA</sequence>
<keyword evidence="2" id="KW-1185">Reference proteome</keyword>
<dbReference type="RefSeq" id="WP_143018278.1">
    <property type="nucleotide sequence ID" value="NZ_FMZX01000027.1"/>
</dbReference>
<dbReference type="EMBL" id="FMZX01000027">
    <property type="protein sequence ID" value="SDE30164.1"/>
    <property type="molecule type" value="Genomic_DNA"/>
</dbReference>
<dbReference type="Gene3D" id="3.40.50.300">
    <property type="entry name" value="P-loop containing nucleotide triphosphate hydrolases"/>
    <property type="match status" value="1"/>
</dbReference>
<protein>
    <recommendedName>
        <fullName evidence="3">CobQ/CobB/MinD/ParA nucleotide binding domain-containing protein</fullName>
    </recommendedName>
</protein>
<organism evidence="1 2">
    <name type="scientific">Belnapia rosea</name>
    <dbReference type="NCBI Taxonomy" id="938405"/>
    <lineage>
        <taxon>Bacteria</taxon>
        <taxon>Pseudomonadati</taxon>
        <taxon>Pseudomonadota</taxon>
        <taxon>Alphaproteobacteria</taxon>
        <taxon>Acetobacterales</taxon>
        <taxon>Roseomonadaceae</taxon>
        <taxon>Belnapia</taxon>
    </lineage>
</organism>
<dbReference type="SUPFAM" id="SSF52540">
    <property type="entry name" value="P-loop containing nucleoside triphosphate hydrolases"/>
    <property type="match status" value="1"/>
</dbReference>
<dbReference type="InterPro" id="IPR027417">
    <property type="entry name" value="P-loop_NTPase"/>
</dbReference>
<dbReference type="Proteomes" id="UP000198925">
    <property type="component" value="Unassembled WGS sequence"/>
</dbReference>
<reference evidence="1 2" key="1">
    <citation type="submission" date="2016-10" db="EMBL/GenBank/DDBJ databases">
        <authorList>
            <person name="de Groot N.N."/>
        </authorList>
    </citation>
    <scope>NUCLEOTIDE SEQUENCE [LARGE SCALE GENOMIC DNA]</scope>
    <source>
        <strain evidence="1 2">CPCC 100156</strain>
    </source>
</reference>
<evidence type="ECO:0000313" key="2">
    <source>
        <dbReference type="Proteomes" id="UP000198925"/>
    </source>
</evidence>
<dbReference type="AlphaFoldDB" id="A0A1G7BSP2"/>
<proteinExistence type="predicted"/>
<name>A0A1G7BSP2_9PROT</name>